<reference evidence="2 3" key="1">
    <citation type="journal article" date="2013" name="Genome Biol.">
        <title>Genome of Acanthamoeba castellanii highlights extensive lateral gene transfer and early evolution of tyrosine kinase signaling.</title>
        <authorList>
            <person name="Clarke M."/>
            <person name="Lohan A.J."/>
            <person name="Liu B."/>
            <person name="Lagkouvardos I."/>
            <person name="Roy S."/>
            <person name="Zafar N."/>
            <person name="Bertelli C."/>
            <person name="Schilde C."/>
            <person name="Kianianmomeni A."/>
            <person name="Burglin T.R."/>
            <person name="Frech C."/>
            <person name="Turcotte B."/>
            <person name="Kopec K.O."/>
            <person name="Synnott J.M."/>
            <person name="Choo C."/>
            <person name="Paponov I."/>
            <person name="Finkler A."/>
            <person name="Soon Heng Tan C."/>
            <person name="Hutchins A.P."/>
            <person name="Weinmeier T."/>
            <person name="Rattei T."/>
            <person name="Chu J.S."/>
            <person name="Gimenez G."/>
            <person name="Irimia M."/>
            <person name="Rigden D.J."/>
            <person name="Fitzpatrick D.A."/>
            <person name="Lorenzo-Morales J."/>
            <person name="Bateman A."/>
            <person name="Chiu C.H."/>
            <person name="Tang P."/>
            <person name="Hegemann P."/>
            <person name="Fromm H."/>
            <person name="Raoult D."/>
            <person name="Greub G."/>
            <person name="Miranda-Saavedra D."/>
            <person name="Chen N."/>
            <person name="Nash P."/>
            <person name="Ginger M.L."/>
            <person name="Horn M."/>
            <person name="Schaap P."/>
            <person name="Caler L."/>
            <person name="Loftus B."/>
        </authorList>
    </citation>
    <scope>NUCLEOTIDE SEQUENCE [LARGE SCALE GENOMIC DNA]</scope>
    <source>
        <strain evidence="2 3">Neff</strain>
    </source>
</reference>
<dbReference type="Proteomes" id="UP000011083">
    <property type="component" value="Unassembled WGS sequence"/>
</dbReference>
<keyword evidence="1" id="KW-0472">Membrane</keyword>
<sequence length="267" mass="29354">MEAAGGWVSSATLEKLQAASGLAFSSFLGLHLANAWLAAPLGQVAYDEVQAVLRRWYQLPLFAEPLVVFLPLGVHAVTSAALVYRRLQRAKELSSADASPTTAPRAPWHLTLHRYSGYLAAALVGGHVLATRGPSWFLGHLPADFSTVAFTMEGLLAPLFYPYYVIFSSAAAYHALYGTSQGTVPTRPCSVDKMTELLTSSLRVLLPAEWTYKSRFAWVRSLFRVEKKHVFNTLIVMSTALSIVVPNCHTLPHTQYTHNCKLSYGTR</sequence>
<dbReference type="OrthoDB" id="10259513at2759"/>
<feature type="transmembrane region" description="Helical" evidence="1">
    <location>
        <begin position="21"/>
        <end position="46"/>
    </location>
</feature>
<dbReference type="InterPro" id="IPR034804">
    <property type="entry name" value="SQR/QFR_C/D"/>
</dbReference>
<evidence type="ECO:0000313" key="3">
    <source>
        <dbReference type="Proteomes" id="UP000011083"/>
    </source>
</evidence>
<accession>L8H5H7</accession>
<dbReference type="KEGG" id="acan:ACA1_055300"/>
<protein>
    <recommendedName>
        <fullName evidence="4">Mitochondrial adapter protein MCP1 transmembrane domain-containing protein</fullName>
    </recommendedName>
</protein>
<dbReference type="GeneID" id="14921634"/>
<name>L8H5H7_ACACF</name>
<evidence type="ECO:0000256" key="1">
    <source>
        <dbReference type="SAM" id="Phobius"/>
    </source>
</evidence>
<feature type="transmembrane region" description="Helical" evidence="1">
    <location>
        <begin position="66"/>
        <end position="84"/>
    </location>
</feature>
<keyword evidence="1" id="KW-0812">Transmembrane</keyword>
<dbReference type="OMA" id="MANSYFF"/>
<proteinExistence type="predicted"/>
<dbReference type="AlphaFoldDB" id="L8H5H7"/>
<dbReference type="GO" id="GO:0055088">
    <property type="term" value="P:lipid homeostasis"/>
    <property type="evidence" value="ECO:0007669"/>
    <property type="project" value="InterPro"/>
</dbReference>
<dbReference type="PANTHER" id="PTHR38409:SF1">
    <property type="entry name" value="MITOCHONDRIAL ADAPTER PROTEIN MCP1"/>
    <property type="match status" value="1"/>
</dbReference>
<dbReference type="Gene3D" id="1.20.1300.10">
    <property type="entry name" value="Fumarate reductase/succinate dehydrogenase, transmembrane subunit"/>
    <property type="match status" value="1"/>
</dbReference>
<keyword evidence="3" id="KW-1185">Reference proteome</keyword>
<keyword evidence="1" id="KW-1133">Transmembrane helix</keyword>
<dbReference type="TCDB" id="9.B.178.1.7">
    <property type="family name" value="the mdmd complementing protein 1 (mcp1) family"/>
</dbReference>
<dbReference type="VEuPathDB" id="AmoebaDB:ACA1_055300"/>
<dbReference type="InterPro" id="IPR039960">
    <property type="entry name" value="MCP1"/>
</dbReference>
<dbReference type="SUPFAM" id="SSF81343">
    <property type="entry name" value="Fumarate reductase respiratory complex transmembrane subunits"/>
    <property type="match status" value="1"/>
</dbReference>
<gene>
    <name evidence="2" type="ORF">ACA1_055300</name>
</gene>
<evidence type="ECO:0008006" key="4">
    <source>
        <dbReference type="Google" id="ProtNLM"/>
    </source>
</evidence>
<dbReference type="RefSeq" id="XP_004344167.1">
    <property type="nucleotide sequence ID" value="XM_004344117.1"/>
</dbReference>
<evidence type="ECO:0000313" key="2">
    <source>
        <dbReference type="EMBL" id="ELR20764.1"/>
    </source>
</evidence>
<organism evidence="2 3">
    <name type="scientific">Acanthamoeba castellanii (strain ATCC 30010 / Neff)</name>
    <dbReference type="NCBI Taxonomy" id="1257118"/>
    <lineage>
        <taxon>Eukaryota</taxon>
        <taxon>Amoebozoa</taxon>
        <taxon>Discosea</taxon>
        <taxon>Longamoebia</taxon>
        <taxon>Centramoebida</taxon>
        <taxon>Acanthamoebidae</taxon>
        <taxon>Acanthamoeba</taxon>
    </lineage>
</organism>
<dbReference type="GO" id="GO:0016020">
    <property type="term" value="C:membrane"/>
    <property type="evidence" value="ECO:0007669"/>
    <property type="project" value="InterPro"/>
</dbReference>
<dbReference type="EMBL" id="KB007909">
    <property type="protein sequence ID" value="ELR20764.1"/>
    <property type="molecule type" value="Genomic_DNA"/>
</dbReference>
<dbReference type="PANTHER" id="PTHR38409">
    <property type="entry name" value="MDM10-COMPLEMENTING PROTEIN 1"/>
    <property type="match status" value="1"/>
</dbReference>